<dbReference type="EMBL" id="NBNE01001312">
    <property type="protein sequence ID" value="OWZ14555.1"/>
    <property type="molecule type" value="Genomic_DNA"/>
</dbReference>
<dbReference type="AlphaFoldDB" id="A0A225WAA0"/>
<feature type="domain" description="Jacalin-type lectin" evidence="2">
    <location>
        <begin position="26"/>
        <end position="172"/>
    </location>
</feature>
<dbReference type="InterPro" id="IPR001229">
    <property type="entry name" value="Jacalin-like_lectin_dom"/>
</dbReference>
<feature type="chain" id="PRO_5012963038" description="Jacalin-type lectin domain-containing protein" evidence="1">
    <location>
        <begin position="22"/>
        <end position="175"/>
    </location>
</feature>
<dbReference type="OrthoDB" id="107091at2759"/>
<organism evidence="3 4">
    <name type="scientific">Phytophthora megakarya</name>
    <dbReference type="NCBI Taxonomy" id="4795"/>
    <lineage>
        <taxon>Eukaryota</taxon>
        <taxon>Sar</taxon>
        <taxon>Stramenopiles</taxon>
        <taxon>Oomycota</taxon>
        <taxon>Peronosporomycetes</taxon>
        <taxon>Peronosporales</taxon>
        <taxon>Peronosporaceae</taxon>
        <taxon>Phytophthora</taxon>
    </lineage>
</organism>
<comment type="caution">
    <text evidence="3">The sequence shown here is derived from an EMBL/GenBank/DDBJ whole genome shotgun (WGS) entry which is preliminary data.</text>
</comment>
<name>A0A225WAA0_9STRA</name>
<dbReference type="SUPFAM" id="SSF51101">
    <property type="entry name" value="Mannose-binding lectins"/>
    <property type="match status" value="1"/>
</dbReference>
<accession>A0A225WAA0</accession>
<keyword evidence="4" id="KW-1185">Reference proteome</keyword>
<dbReference type="Pfam" id="PF01419">
    <property type="entry name" value="Jacalin"/>
    <property type="match status" value="1"/>
</dbReference>
<evidence type="ECO:0000256" key="1">
    <source>
        <dbReference type="SAM" id="SignalP"/>
    </source>
</evidence>
<gene>
    <name evidence="3" type="ORF">PHMEG_00011956</name>
</gene>
<dbReference type="PROSITE" id="PS51752">
    <property type="entry name" value="JACALIN_LECTIN"/>
    <property type="match status" value="1"/>
</dbReference>
<reference evidence="4" key="1">
    <citation type="submission" date="2017-03" db="EMBL/GenBank/DDBJ databases">
        <title>Phytopthora megakarya and P. palmivora, two closely related causual agents of cacao black pod achieved similar genome size and gene model numbers by different mechanisms.</title>
        <authorList>
            <person name="Ali S."/>
            <person name="Shao J."/>
            <person name="Larry D.J."/>
            <person name="Kronmiller B."/>
            <person name="Shen D."/>
            <person name="Strem M.D."/>
            <person name="Melnick R.L."/>
            <person name="Guiltinan M.J."/>
            <person name="Tyler B.M."/>
            <person name="Meinhardt L.W."/>
            <person name="Bailey B.A."/>
        </authorList>
    </citation>
    <scope>NUCLEOTIDE SEQUENCE [LARGE SCALE GENOMIC DNA]</scope>
    <source>
        <strain evidence="4">zdho120</strain>
    </source>
</reference>
<evidence type="ECO:0000313" key="3">
    <source>
        <dbReference type="EMBL" id="OWZ14555.1"/>
    </source>
</evidence>
<dbReference type="InterPro" id="IPR036404">
    <property type="entry name" value="Jacalin-like_lectin_dom_sf"/>
</dbReference>
<dbReference type="SMART" id="SM00915">
    <property type="entry name" value="Jacalin"/>
    <property type="match status" value="1"/>
</dbReference>
<feature type="signal peptide" evidence="1">
    <location>
        <begin position="1"/>
        <end position="21"/>
    </location>
</feature>
<evidence type="ECO:0000313" key="4">
    <source>
        <dbReference type="Proteomes" id="UP000198211"/>
    </source>
</evidence>
<protein>
    <recommendedName>
        <fullName evidence="2">Jacalin-type lectin domain-containing protein</fullName>
    </recommendedName>
</protein>
<keyword evidence="1" id="KW-0732">Signal</keyword>
<evidence type="ECO:0000259" key="2">
    <source>
        <dbReference type="PROSITE" id="PS51752"/>
    </source>
</evidence>
<dbReference type="Proteomes" id="UP000198211">
    <property type="component" value="Unassembled WGS sequence"/>
</dbReference>
<sequence length="175" mass="19087">MKFFYQVMATATLVVASGVAALKDGVQLGTTFGGPHGYKYSDQDLVEPGQTVHSITVRGDDRVDSVSLDITNLADQSSTLKHGGGGGDEEFLPLRDDEHITGIEVHWGKYYRKTRVMYVKFTTDMGNWVDAGTPHQNTDKKDTETAPEGFQLGGFVGFAGRELDSVGAVWTRIEP</sequence>
<dbReference type="Gene3D" id="2.100.10.30">
    <property type="entry name" value="Jacalin-like lectin domain"/>
    <property type="match status" value="1"/>
</dbReference>
<proteinExistence type="predicted"/>